<dbReference type="GO" id="GO:0005576">
    <property type="term" value="C:extracellular region"/>
    <property type="evidence" value="ECO:0007669"/>
    <property type="project" value="UniProtKB-SubCell"/>
</dbReference>
<organism evidence="12 13">
    <name type="scientific">Dreissena polymorpha</name>
    <name type="common">Zebra mussel</name>
    <name type="synonym">Mytilus polymorpha</name>
    <dbReference type="NCBI Taxonomy" id="45954"/>
    <lineage>
        <taxon>Eukaryota</taxon>
        <taxon>Metazoa</taxon>
        <taxon>Spiralia</taxon>
        <taxon>Lophotrochozoa</taxon>
        <taxon>Mollusca</taxon>
        <taxon>Bivalvia</taxon>
        <taxon>Autobranchia</taxon>
        <taxon>Heteroconchia</taxon>
        <taxon>Euheterodonta</taxon>
        <taxon>Imparidentia</taxon>
        <taxon>Neoheterodontei</taxon>
        <taxon>Myida</taxon>
        <taxon>Dreissenoidea</taxon>
        <taxon>Dreissenidae</taxon>
        <taxon>Dreissena</taxon>
    </lineage>
</organism>
<comment type="caution">
    <text evidence="12">The sequence shown here is derived from an EMBL/GenBank/DDBJ whole genome shotgun (WGS) entry which is preliminary data.</text>
</comment>
<dbReference type="PANTHER" id="PTHR10612">
    <property type="entry name" value="APOLIPOPROTEIN D"/>
    <property type="match status" value="1"/>
</dbReference>
<dbReference type="FunFam" id="2.40.128.20:FF:000003">
    <property type="entry name" value="Apolipoprotein D"/>
    <property type="match status" value="1"/>
</dbReference>
<protein>
    <recommendedName>
        <fullName evidence="3">Apolipoprotein D</fullName>
    </recommendedName>
</protein>
<evidence type="ECO:0000256" key="5">
    <source>
        <dbReference type="ARBA" id="ARBA00022525"/>
    </source>
</evidence>
<dbReference type="InterPro" id="IPR003057">
    <property type="entry name" value="Invtbrt_color"/>
</dbReference>
<dbReference type="GO" id="GO:0006629">
    <property type="term" value="P:lipid metabolic process"/>
    <property type="evidence" value="ECO:0007669"/>
    <property type="project" value="TreeGrafter"/>
</dbReference>
<dbReference type="Gene3D" id="2.40.128.20">
    <property type="match status" value="1"/>
</dbReference>
<evidence type="ECO:0000256" key="3">
    <source>
        <dbReference type="ARBA" id="ARBA00019890"/>
    </source>
</evidence>
<comment type="similarity">
    <text evidence="2 10">Belongs to the calycin superfamily. Lipocalin family.</text>
</comment>
<dbReference type="CDD" id="cd19437">
    <property type="entry name" value="lipocalin_apoD-like"/>
    <property type="match status" value="1"/>
</dbReference>
<comment type="subcellular location">
    <subcellularLocation>
        <location evidence="1">Secreted</location>
    </subcellularLocation>
</comment>
<dbReference type="InterPro" id="IPR000566">
    <property type="entry name" value="Lipocln_cytosolic_FA-bd_dom"/>
</dbReference>
<dbReference type="GO" id="GO:0008289">
    <property type="term" value="F:lipid binding"/>
    <property type="evidence" value="ECO:0007669"/>
    <property type="project" value="UniProtKB-KW"/>
</dbReference>
<dbReference type="PRINTS" id="PR01273">
    <property type="entry name" value="INVTBRTCOLOR"/>
</dbReference>
<dbReference type="EMBL" id="JAIWYP010000011">
    <property type="protein sequence ID" value="KAH3739456.1"/>
    <property type="molecule type" value="Genomic_DNA"/>
</dbReference>
<sequence length="197" mass="22361">MLYRILLCVTCLGVVLSQILTPLKGCPRGVNVQPDFDVRKYMGLWYEQERYFAIFQFTYKCGTAHYTLRDDGSVLVNNTGYVRLWESWDTALGSAVNIDPSEPAKLGVSFDEGPSMVANYWVLSTDYTNHSVVWSCIEESSVGNSQNLWILSRAHNGLPESKMTEIRAMLEGYGIDWRKLYNVPQNAYVCPGRHQAD</sequence>
<evidence type="ECO:0000256" key="8">
    <source>
        <dbReference type="ARBA" id="ARBA00023157"/>
    </source>
</evidence>
<evidence type="ECO:0000256" key="2">
    <source>
        <dbReference type="ARBA" id="ARBA00006889"/>
    </source>
</evidence>
<dbReference type="GO" id="GO:0000302">
    <property type="term" value="P:response to reactive oxygen species"/>
    <property type="evidence" value="ECO:0007669"/>
    <property type="project" value="TreeGrafter"/>
</dbReference>
<keyword evidence="9" id="KW-0325">Glycoprotein</keyword>
<dbReference type="Pfam" id="PF08212">
    <property type="entry name" value="Lipocalin_2"/>
    <property type="match status" value="1"/>
</dbReference>
<dbReference type="GO" id="GO:0005737">
    <property type="term" value="C:cytoplasm"/>
    <property type="evidence" value="ECO:0007669"/>
    <property type="project" value="TreeGrafter"/>
</dbReference>
<keyword evidence="5" id="KW-0964">Secreted</keyword>
<evidence type="ECO:0000313" key="12">
    <source>
        <dbReference type="EMBL" id="KAH3739456.1"/>
    </source>
</evidence>
<dbReference type="SUPFAM" id="SSF50814">
    <property type="entry name" value="Lipocalins"/>
    <property type="match status" value="1"/>
</dbReference>
<reference evidence="12" key="2">
    <citation type="submission" date="2020-11" db="EMBL/GenBank/DDBJ databases">
        <authorList>
            <person name="McCartney M.A."/>
            <person name="Auch B."/>
            <person name="Kono T."/>
            <person name="Mallez S."/>
            <person name="Becker A."/>
            <person name="Gohl D.M."/>
            <person name="Silverstein K.A.T."/>
            <person name="Koren S."/>
            <person name="Bechman K.B."/>
            <person name="Herman A."/>
            <person name="Abrahante J.E."/>
            <person name="Garbe J."/>
        </authorList>
    </citation>
    <scope>NUCLEOTIDE SEQUENCE</scope>
    <source>
        <strain evidence="12">Duluth1</strain>
        <tissue evidence="12">Whole animal</tissue>
    </source>
</reference>
<gene>
    <name evidence="12" type="ORF">DPMN_046108</name>
</gene>
<dbReference type="AlphaFoldDB" id="A0A9D4D5C1"/>
<feature type="chain" id="PRO_5039776064" description="Apolipoprotein D" evidence="10">
    <location>
        <begin position="18"/>
        <end position="197"/>
    </location>
</feature>
<dbReference type="GO" id="GO:0031409">
    <property type="term" value="F:pigment binding"/>
    <property type="evidence" value="ECO:0007669"/>
    <property type="project" value="InterPro"/>
</dbReference>
<accession>A0A9D4D5C1</accession>
<dbReference type="InterPro" id="IPR022271">
    <property type="entry name" value="Lipocalin_ApoD"/>
</dbReference>
<dbReference type="Proteomes" id="UP000828390">
    <property type="component" value="Unassembled WGS sequence"/>
</dbReference>
<keyword evidence="6 10" id="KW-0732">Signal</keyword>
<evidence type="ECO:0000259" key="11">
    <source>
        <dbReference type="Pfam" id="PF08212"/>
    </source>
</evidence>
<feature type="signal peptide" evidence="10">
    <location>
        <begin position="1"/>
        <end position="17"/>
    </location>
</feature>
<evidence type="ECO:0000256" key="4">
    <source>
        <dbReference type="ARBA" id="ARBA00022448"/>
    </source>
</evidence>
<evidence type="ECO:0000256" key="9">
    <source>
        <dbReference type="ARBA" id="ARBA00023180"/>
    </source>
</evidence>
<keyword evidence="8" id="KW-1015">Disulfide bond</keyword>
<evidence type="ECO:0000256" key="10">
    <source>
        <dbReference type="PIRNR" id="PIRNR036893"/>
    </source>
</evidence>
<dbReference type="PANTHER" id="PTHR10612:SF34">
    <property type="entry name" value="APOLIPOPROTEIN D"/>
    <property type="match status" value="1"/>
</dbReference>
<evidence type="ECO:0000256" key="1">
    <source>
        <dbReference type="ARBA" id="ARBA00004613"/>
    </source>
</evidence>
<proteinExistence type="inferred from homology"/>
<evidence type="ECO:0000256" key="6">
    <source>
        <dbReference type="ARBA" id="ARBA00022729"/>
    </source>
</evidence>
<keyword evidence="4" id="KW-0813">Transport</keyword>
<keyword evidence="13" id="KW-1185">Reference proteome</keyword>
<name>A0A9D4D5C1_DREPO</name>
<reference evidence="12" key="1">
    <citation type="journal article" date="2019" name="bioRxiv">
        <title>The Genome of the Zebra Mussel, Dreissena polymorpha: A Resource for Invasive Species Research.</title>
        <authorList>
            <person name="McCartney M.A."/>
            <person name="Auch B."/>
            <person name="Kono T."/>
            <person name="Mallez S."/>
            <person name="Zhang Y."/>
            <person name="Obille A."/>
            <person name="Becker A."/>
            <person name="Abrahante J.E."/>
            <person name="Garbe J."/>
            <person name="Badalamenti J.P."/>
            <person name="Herman A."/>
            <person name="Mangelson H."/>
            <person name="Liachko I."/>
            <person name="Sullivan S."/>
            <person name="Sone E.D."/>
            <person name="Koren S."/>
            <person name="Silverstein K.A.T."/>
            <person name="Beckman K.B."/>
            <person name="Gohl D.M."/>
        </authorList>
    </citation>
    <scope>NUCLEOTIDE SEQUENCE</scope>
    <source>
        <strain evidence="12">Duluth1</strain>
        <tissue evidence="12">Whole animal</tissue>
    </source>
</reference>
<evidence type="ECO:0000313" key="13">
    <source>
        <dbReference type="Proteomes" id="UP000828390"/>
    </source>
</evidence>
<dbReference type="OrthoDB" id="565904at2759"/>
<keyword evidence="7" id="KW-0446">Lipid-binding</keyword>
<dbReference type="PIRSF" id="PIRSF036893">
    <property type="entry name" value="Lipocalin_ApoD"/>
    <property type="match status" value="1"/>
</dbReference>
<dbReference type="InterPro" id="IPR012674">
    <property type="entry name" value="Calycin"/>
</dbReference>
<feature type="domain" description="Lipocalin/cytosolic fatty-acid binding" evidence="11">
    <location>
        <begin position="36"/>
        <end position="185"/>
    </location>
</feature>
<evidence type="ECO:0000256" key="7">
    <source>
        <dbReference type="ARBA" id="ARBA00023121"/>
    </source>
</evidence>